<dbReference type="PANTHER" id="PTHR42904">
    <property type="entry name" value="NUDIX HYDROLASE, NUDC SUBFAMILY"/>
    <property type="match status" value="1"/>
</dbReference>
<dbReference type="CDD" id="cd03429">
    <property type="entry name" value="NUDIX_NADH_pyrophosphatase_Nudt13"/>
    <property type="match status" value="1"/>
</dbReference>
<organism evidence="12 13">
    <name type="scientific">Marivivens donghaensis</name>
    <dbReference type="NCBI Taxonomy" id="1699413"/>
    <lineage>
        <taxon>Bacteria</taxon>
        <taxon>Pseudomonadati</taxon>
        <taxon>Pseudomonadota</taxon>
        <taxon>Alphaproteobacteria</taxon>
        <taxon>Rhodobacterales</taxon>
        <taxon>Paracoccaceae</taxon>
        <taxon>Marivivens group</taxon>
        <taxon>Marivivens</taxon>
    </lineage>
</organism>
<dbReference type="EC" id="3.6.1.22" evidence="4"/>
<evidence type="ECO:0000256" key="9">
    <source>
        <dbReference type="ARBA" id="ARBA00023679"/>
    </source>
</evidence>
<evidence type="ECO:0000256" key="5">
    <source>
        <dbReference type="ARBA" id="ARBA00022723"/>
    </source>
</evidence>
<dbReference type="PROSITE" id="PS00893">
    <property type="entry name" value="NUDIX_BOX"/>
    <property type="match status" value="1"/>
</dbReference>
<dbReference type="InterPro" id="IPR015376">
    <property type="entry name" value="Znr_NADH_PPase"/>
</dbReference>
<evidence type="ECO:0000313" key="12">
    <source>
        <dbReference type="EMBL" id="NIY73615.1"/>
    </source>
</evidence>
<evidence type="ECO:0000256" key="7">
    <source>
        <dbReference type="ARBA" id="ARBA00022842"/>
    </source>
</evidence>
<dbReference type="InterPro" id="IPR020476">
    <property type="entry name" value="Nudix_hydrolase"/>
</dbReference>
<keyword evidence="7" id="KW-0460">Magnesium</keyword>
<dbReference type="InterPro" id="IPR049734">
    <property type="entry name" value="NudC-like_C"/>
</dbReference>
<keyword evidence="8" id="KW-0520">NAD</keyword>
<dbReference type="GO" id="GO:0016787">
    <property type="term" value="F:hydrolase activity"/>
    <property type="evidence" value="ECO:0007669"/>
    <property type="project" value="UniProtKB-KW"/>
</dbReference>
<dbReference type="Pfam" id="PF00293">
    <property type="entry name" value="NUDIX"/>
    <property type="match status" value="1"/>
</dbReference>
<dbReference type="Pfam" id="PF09297">
    <property type="entry name" value="Zn_ribbon_NUD"/>
    <property type="match status" value="1"/>
</dbReference>
<comment type="catalytic activity">
    <reaction evidence="9">
        <text>a 5'-end NAD(+)-phospho-ribonucleoside in mRNA + H2O = a 5'-end phospho-adenosine-phospho-ribonucleoside in mRNA + beta-nicotinamide D-ribonucleotide + 2 H(+)</text>
        <dbReference type="Rhea" id="RHEA:60876"/>
        <dbReference type="Rhea" id="RHEA-COMP:15698"/>
        <dbReference type="Rhea" id="RHEA-COMP:15719"/>
        <dbReference type="ChEBI" id="CHEBI:14649"/>
        <dbReference type="ChEBI" id="CHEBI:15377"/>
        <dbReference type="ChEBI" id="CHEBI:15378"/>
        <dbReference type="ChEBI" id="CHEBI:144029"/>
        <dbReference type="ChEBI" id="CHEBI:144051"/>
    </reaction>
    <physiologicalReaction direction="left-to-right" evidence="9">
        <dbReference type="Rhea" id="RHEA:60877"/>
    </physiologicalReaction>
</comment>
<dbReference type="PROSITE" id="PS51462">
    <property type="entry name" value="NUDIX"/>
    <property type="match status" value="1"/>
</dbReference>
<accession>A0ABX0W1R9</accession>
<evidence type="ECO:0000313" key="13">
    <source>
        <dbReference type="Proteomes" id="UP000709466"/>
    </source>
</evidence>
<evidence type="ECO:0000256" key="6">
    <source>
        <dbReference type="ARBA" id="ARBA00022801"/>
    </source>
</evidence>
<keyword evidence="6 10" id="KW-0378">Hydrolase</keyword>
<sequence length="313" mass="34667">MMYPLSFAGDGFDRSAEERDQADVIYTQAETRSIALWRGKPLVEEDRLVRLPVDHEIFDDKGDCIYLGRPEGQPLFATDISRWEPADIEDAALGAFLDDSRQIHPLLPSEQSFIDMRAMLTVLDPFEADIAATAKAVLEWQRSHGYCAKCGDKTEAVKGGWQRSCSACGAQHFPRTDPVVIMMVERNDRVLVGRGATWPEQMYSVLAGFVEPGETIEAAVRREVFEETGITVGEVHYAASQSWPFPSSLMIGCTAVATSDEIRIDPEELADAKWLTREELALVFSGGHPEVAPPRKGPIAGRLLANWLAATRD</sequence>
<evidence type="ECO:0000256" key="8">
    <source>
        <dbReference type="ARBA" id="ARBA00023027"/>
    </source>
</evidence>
<feature type="domain" description="Nudix hydrolase" evidence="11">
    <location>
        <begin position="174"/>
        <end position="305"/>
    </location>
</feature>
<dbReference type="EMBL" id="JAATOP010000011">
    <property type="protein sequence ID" value="NIY73615.1"/>
    <property type="molecule type" value="Genomic_DNA"/>
</dbReference>
<dbReference type="Pfam" id="PF09296">
    <property type="entry name" value="NUDIX-like"/>
    <property type="match status" value="1"/>
</dbReference>
<gene>
    <name evidence="12" type="primary">nudC</name>
    <name evidence="12" type="ORF">HCZ30_14370</name>
</gene>
<keyword evidence="13" id="KW-1185">Reference proteome</keyword>
<evidence type="ECO:0000256" key="4">
    <source>
        <dbReference type="ARBA" id="ARBA00012381"/>
    </source>
</evidence>
<dbReference type="InterPro" id="IPR015375">
    <property type="entry name" value="NADH_PPase-like_N"/>
</dbReference>
<dbReference type="PANTHER" id="PTHR42904:SF6">
    <property type="entry name" value="NAD-CAPPED RNA HYDROLASE NUDT12"/>
    <property type="match status" value="1"/>
</dbReference>
<evidence type="ECO:0000256" key="1">
    <source>
        <dbReference type="ARBA" id="ARBA00001946"/>
    </source>
</evidence>
<dbReference type="SUPFAM" id="SSF55811">
    <property type="entry name" value="Nudix"/>
    <property type="match status" value="1"/>
</dbReference>
<dbReference type="InterPro" id="IPR000086">
    <property type="entry name" value="NUDIX_hydrolase_dom"/>
</dbReference>
<dbReference type="PRINTS" id="PR00502">
    <property type="entry name" value="NUDIXFAMILY"/>
</dbReference>
<evidence type="ECO:0000256" key="2">
    <source>
        <dbReference type="ARBA" id="ARBA00001947"/>
    </source>
</evidence>
<comment type="cofactor">
    <cofactor evidence="1">
        <name>Mg(2+)</name>
        <dbReference type="ChEBI" id="CHEBI:18420"/>
    </cofactor>
</comment>
<name>A0ABX0W1R9_9RHOB</name>
<keyword evidence="5" id="KW-0479">Metal-binding</keyword>
<dbReference type="Proteomes" id="UP000709466">
    <property type="component" value="Unassembled WGS sequence"/>
</dbReference>
<dbReference type="RefSeq" id="WP_167638996.1">
    <property type="nucleotide sequence ID" value="NZ_JAATOP010000011.1"/>
</dbReference>
<comment type="caution">
    <text evidence="12">The sequence shown here is derived from an EMBL/GenBank/DDBJ whole genome shotgun (WGS) entry which is preliminary data.</text>
</comment>
<dbReference type="Gene3D" id="3.90.79.10">
    <property type="entry name" value="Nucleoside Triphosphate Pyrophosphohydrolase"/>
    <property type="match status" value="1"/>
</dbReference>
<reference evidence="12 13" key="1">
    <citation type="submission" date="2020-03" db="EMBL/GenBank/DDBJ databases">
        <title>Bacterial isolates of synthetic phycosphere.</title>
        <authorList>
            <person name="Fu H."/>
            <person name="Moran M.A."/>
        </authorList>
    </citation>
    <scope>NUCLEOTIDE SEQUENCE [LARGE SCALE GENOMIC DNA]</scope>
    <source>
        <strain evidence="12 13">HF1</strain>
    </source>
</reference>
<dbReference type="NCBIfam" id="NF001299">
    <property type="entry name" value="PRK00241.1"/>
    <property type="match status" value="1"/>
</dbReference>
<proteinExistence type="inferred from homology"/>
<evidence type="ECO:0000256" key="3">
    <source>
        <dbReference type="ARBA" id="ARBA00009595"/>
    </source>
</evidence>
<dbReference type="InterPro" id="IPR020084">
    <property type="entry name" value="NUDIX_hydrolase_CS"/>
</dbReference>
<dbReference type="InterPro" id="IPR050241">
    <property type="entry name" value="NAD-cap_RNA_hydrolase_NudC"/>
</dbReference>
<protein>
    <recommendedName>
        <fullName evidence="4">NAD(+) diphosphatase</fullName>
        <ecNumber evidence="4">3.6.1.22</ecNumber>
    </recommendedName>
</protein>
<comment type="similarity">
    <text evidence="3">Belongs to the Nudix hydrolase family. NudC subfamily.</text>
</comment>
<comment type="cofactor">
    <cofactor evidence="2">
        <name>Zn(2+)</name>
        <dbReference type="ChEBI" id="CHEBI:29105"/>
    </cofactor>
</comment>
<dbReference type="InterPro" id="IPR015797">
    <property type="entry name" value="NUDIX_hydrolase-like_dom_sf"/>
</dbReference>
<evidence type="ECO:0000256" key="10">
    <source>
        <dbReference type="RuleBase" id="RU003476"/>
    </source>
</evidence>
<evidence type="ECO:0000259" key="11">
    <source>
        <dbReference type="PROSITE" id="PS51462"/>
    </source>
</evidence>
<dbReference type="Gene3D" id="3.90.79.20">
    <property type="match status" value="1"/>
</dbReference>